<dbReference type="Proteomes" id="UP001275084">
    <property type="component" value="Unassembled WGS sequence"/>
</dbReference>
<dbReference type="Gene3D" id="3.40.50.300">
    <property type="entry name" value="P-loop containing nucleotide triphosphate hydrolases"/>
    <property type="match status" value="1"/>
</dbReference>
<dbReference type="PANTHER" id="PTHR36978:SF4">
    <property type="entry name" value="P-LOOP CONTAINING NUCLEOSIDE TRIPHOSPHATE HYDROLASE PROTEIN"/>
    <property type="match status" value="1"/>
</dbReference>
<dbReference type="InterPro" id="IPR040632">
    <property type="entry name" value="Sulfotransfer_4"/>
</dbReference>
<dbReference type="SUPFAM" id="SSF52540">
    <property type="entry name" value="P-loop containing nucleoside triphosphate hydrolases"/>
    <property type="match status" value="1"/>
</dbReference>
<name>A0AAJ0MJW2_9PEZI</name>
<accession>A0AAJ0MJW2</accession>
<dbReference type="PANTHER" id="PTHR36978">
    <property type="entry name" value="P-LOOP CONTAINING NUCLEOTIDE TRIPHOSPHATE HYDROLASE"/>
    <property type="match status" value="1"/>
</dbReference>
<sequence length="278" mass="31599">MHNADLFGFDTGSLNWQVVKVIRKQSGLVVHVHNYMSHQLPKHLELLKLDSNSNDKMKVLILGLPRTGTQSLADALIQLGISPIYHMREVAKNKHQDLWVEALESKFQGVGEPLRRERFERILAGFEGVADYPAAIFPVELAEAYPEAAIILSTRSEDKWFDSMMATLVHLEQNRKQDQPGPMSTLSRKYHQHCWGSDFPANGRAFFQEHNQLVRELRKDRKFLEWEPQQGWAPLCAFLGLAAPPGGTPFPRSDDWVEYKKVEEEKRQLAASGASAEA</sequence>
<keyword evidence="2" id="KW-1185">Reference proteome</keyword>
<organism evidence="1 2">
    <name type="scientific">Lasiosphaeria hispida</name>
    <dbReference type="NCBI Taxonomy" id="260671"/>
    <lineage>
        <taxon>Eukaryota</taxon>
        <taxon>Fungi</taxon>
        <taxon>Dikarya</taxon>
        <taxon>Ascomycota</taxon>
        <taxon>Pezizomycotina</taxon>
        <taxon>Sordariomycetes</taxon>
        <taxon>Sordariomycetidae</taxon>
        <taxon>Sordariales</taxon>
        <taxon>Lasiosphaeriaceae</taxon>
        <taxon>Lasiosphaeria</taxon>
    </lineage>
</organism>
<proteinExistence type="predicted"/>
<dbReference type="Pfam" id="PF17784">
    <property type="entry name" value="Sulfotransfer_4"/>
    <property type="match status" value="1"/>
</dbReference>
<comment type="caution">
    <text evidence="1">The sequence shown here is derived from an EMBL/GenBank/DDBJ whole genome shotgun (WGS) entry which is preliminary data.</text>
</comment>
<evidence type="ECO:0008006" key="3">
    <source>
        <dbReference type="Google" id="ProtNLM"/>
    </source>
</evidence>
<reference evidence="1" key="2">
    <citation type="submission" date="2023-06" db="EMBL/GenBank/DDBJ databases">
        <authorList>
            <consortium name="Lawrence Berkeley National Laboratory"/>
            <person name="Haridas S."/>
            <person name="Hensen N."/>
            <person name="Bonometti L."/>
            <person name="Westerberg I."/>
            <person name="Brannstrom I.O."/>
            <person name="Guillou S."/>
            <person name="Cros-Aarteil S."/>
            <person name="Calhoun S."/>
            <person name="Kuo A."/>
            <person name="Mondo S."/>
            <person name="Pangilinan J."/>
            <person name="Riley R."/>
            <person name="Labutti K."/>
            <person name="Andreopoulos B."/>
            <person name="Lipzen A."/>
            <person name="Chen C."/>
            <person name="Yanf M."/>
            <person name="Daum C."/>
            <person name="Ng V."/>
            <person name="Clum A."/>
            <person name="Steindorff A."/>
            <person name="Ohm R."/>
            <person name="Martin F."/>
            <person name="Silar P."/>
            <person name="Natvig D."/>
            <person name="Lalanne C."/>
            <person name="Gautier V."/>
            <person name="Ament-Velasquez S.L."/>
            <person name="Kruys A."/>
            <person name="Hutchinson M.I."/>
            <person name="Powell A.J."/>
            <person name="Barry K."/>
            <person name="Miller A.N."/>
            <person name="Grigoriev I.V."/>
            <person name="Debuchy R."/>
            <person name="Gladieux P."/>
            <person name="Thoren M.H."/>
            <person name="Johannesson H."/>
        </authorList>
    </citation>
    <scope>NUCLEOTIDE SEQUENCE</scope>
    <source>
        <strain evidence="1">CBS 955.72</strain>
    </source>
</reference>
<evidence type="ECO:0000313" key="1">
    <source>
        <dbReference type="EMBL" id="KAK3363107.1"/>
    </source>
</evidence>
<dbReference type="AlphaFoldDB" id="A0AAJ0MJW2"/>
<evidence type="ECO:0000313" key="2">
    <source>
        <dbReference type="Proteomes" id="UP001275084"/>
    </source>
</evidence>
<protein>
    <recommendedName>
        <fullName evidence="3">P-loop containing nucleoside triphosphate hydrolase protein</fullName>
    </recommendedName>
</protein>
<reference evidence="1" key="1">
    <citation type="journal article" date="2023" name="Mol. Phylogenet. Evol.">
        <title>Genome-scale phylogeny and comparative genomics of the fungal order Sordariales.</title>
        <authorList>
            <person name="Hensen N."/>
            <person name="Bonometti L."/>
            <person name="Westerberg I."/>
            <person name="Brannstrom I.O."/>
            <person name="Guillou S."/>
            <person name="Cros-Aarteil S."/>
            <person name="Calhoun S."/>
            <person name="Haridas S."/>
            <person name="Kuo A."/>
            <person name="Mondo S."/>
            <person name="Pangilinan J."/>
            <person name="Riley R."/>
            <person name="LaButti K."/>
            <person name="Andreopoulos B."/>
            <person name="Lipzen A."/>
            <person name="Chen C."/>
            <person name="Yan M."/>
            <person name="Daum C."/>
            <person name="Ng V."/>
            <person name="Clum A."/>
            <person name="Steindorff A."/>
            <person name="Ohm R.A."/>
            <person name="Martin F."/>
            <person name="Silar P."/>
            <person name="Natvig D.O."/>
            <person name="Lalanne C."/>
            <person name="Gautier V."/>
            <person name="Ament-Velasquez S.L."/>
            <person name="Kruys A."/>
            <person name="Hutchinson M.I."/>
            <person name="Powell A.J."/>
            <person name="Barry K."/>
            <person name="Miller A.N."/>
            <person name="Grigoriev I.V."/>
            <person name="Debuchy R."/>
            <person name="Gladieux P."/>
            <person name="Hiltunen Thoren M."/>
            <person name="Johannesson H."/>
        </authorList>
    </citation>
    <scope>NUCLEOTIDE SEQUENCE</scope>
    <source>
        <strain evidence="1">CBS 955.72</strain>
    </source>
</reference>
<gene>
    <name evidence="1" type="ORF">B0T25DRAFT_619941</name>
</gene>
<dbReference type="EMBL" id="JAUIQD010000001">
    <property type="protein sequence ID" value="KAK3363107.1"/>
    <property type="molecule type" value="Genomic_DNA"/>
</dbReference>
<dbReference type="InterPro" id="IPR027417">
    <property type="entry name" value="P-loop_NTPase"/>
</dbReference>